<dbReference type="EMBL" id="HE573025">
    <property type="protein sequence ID" value="CCC50928.1"/>
    <property type="molecule type" value="Genomic_DNA"/>
</dbReference>
<protein>
    <submittedName>
        <fullName evidence="1">Uncharacterized protein</fullName>
    </submittedName>
</protein>
<dbReference type="AlphaFoldDB" id="G0U3R9"/>
<proteinExistence type="predicted"/>
<gene>
    <name evidence="1" type="ORF">TVY486_0907490</name>
</gene>
<sequence length="263" mass="29676">MVMHLCELAAYPQSIILHGVLLYSFDSAHCHLISISKEQGCAASACMLDEYAEDIASSLSRLCVSRAIDCASLTGDSNDAERCNCLLRELWRETREAELVMQLHSWQERFLIEWPQHHTDWNNNRGGYKSLRDAVDECTIATCHITPSFLTEVPFAALAVCAPLFSAAGPAAELLHVASAERLDEVGALVEQMNPAETTEARETRRQLLLSRREWRLLLLLWVRYALSLRNPPSQGDCTMLFEAVQLYLCQGRARFHRLVRAT</sequence>
<dbReference type="OMA" id="IATCHIT"/>
<dbReference type="VEuPathDB" id="TriTrypDB:TvY486_0907490"/>
<evidence type="ECO:0000313" key="1">
    <source>
        <dbReference type="EMBL" id="CCC50928.1"/>
    </source>
</evidence>
<reference evidence="1" key="1">
    <citation type="journal article" date="2012" name="Proc. Natl. Acad. Sci. U.S.A.">
        <title>Antigenic diversity is generated by distinct evolutionary mechanisms in African trypanosome species.</title>
        <authorList>
            <person name="Jackson A.P."/>
            <person name="Berry A."/>
            <person name="Aslett M."/>
            <person name="Allison H.C."/>
            <person name="Burton P."/>
            <person name="Vavrova-Anderson J."/>
            <person name="Brown R."/>
            <person name="Browne H."/>
            <person name="Corton N."/>
            <person name="Hauser H."/>
            <person name="Gamble J."/>
            <person name="Gilderthorp R."/>
            <person name="Marcello L."/>
            <person name="McQuillan J."/>
            <person name="Otto T.D."/>
            <person name="Quail M.A."/>
            <person name="Sanders M.J."/>
            <person name="van Tonder A."/>
            <person name="Ginger M.L."/>
            <person name="Field M.C."/>
            <person name="Barry J.D."/>
            <person name="Hertz-Fowler C."/>
            <person name="Berriman M."/>
        </authorList>
    </citation>
    <scope>NUCLEOTIDE SEQUENCE</scope>
    <source>
        <strain evidence="1">Y486</strain>
    </source>
</reference>
<organism evidence="1">
    <name type="scientific">Trypanosoma vivax (strain Y486)</name>
    <dbReference type="NCBI Taxonomy" id="1055687"/>
    <lineage>
        <taxon>Eukaryota</taxon>
        <taxon>Discoba</taxon>
        <taxon>Euglenozoa</taxon>
        <taxon>Kinetoplastea</taxon>
        <taxon>Metakinetoplastina</taxon>
        <taxon>Trypanosomatida</taxon>
        <taxon>Trypanosomatidae</taxon>
        <taxon>Trypanosoma</taxon>
        <taxon>Duttonella</taxon>
    </lineage>
</organism>
<accession>G0U3R9</accession>
<name>G0U3R9_TRYVY</name>